<dbReference type="PANTHER" id="PTHR43507:SF20">
    <property type="entry name" value="NADH-UBIQUINONE OXIDOREDUCTASE CHAIN 4"/>
    <property type="match status" value="1"/>
</dbReference>
<keyword evidence="11 17" id="KW-1133">Transmembrane helix</keyword>
<organism evidence="19">
    <name type="scientific">Hoplopleura kitti</name>
    <dbReference type="NCBI Taxonomy" id="1511644"/>
    <lineage>
        <taxon>Eukaryota</taxon>
        <taxon>Metazoa</taxon>
        <taxon>Ecdysozoa</taxon>
        <taxon>Arthropoda</taxon>
        <taxon>Hexapoda</taxon>
        <taxon>Insecta</taxon>
        <taxon>Pterygota</taxon>
        <taxon>Neoptera</taxon>
        <taxon>Paraneoptera</taxon>
        <taxon>Psocodea</taxon>
        <taxon>Troctomorpha</taxon>
        <taxon>Phthiraptera</taxon>
        <taxon>Anoplura</taxon>
        <taxon>Hoplopleuridae</taxon>
        <taxon>Hoplopleura</taxon>
    </lineage>
</organism>
<evidence type="ECO:0000259" key="18">
    <source>
        <dbReference type="Pfam" id="PF00361"/>
    </source>
</evidence>
<dbReference type="InterPro" id="IPR003918">
    <property type="entry name" value="NADH_UbQ_OxRdtase"/>
</dbReference>
<feature type="transmembrane region" description="Helical" evidence="17">
    <location>
        <begin position="45"/>
        <end position="74"/>
    </location>
</feature>
<evidence type="ECO:0000256" key="3">
    <source>
        <dbReference type="ARBA" id="ARBA00009025"/>
    </source>
</evidence>
<evidence type="ECO:0000256" key="7">
    <source>
        <dbReference type="ARBA" id="ARBA00022660"/>
    </source>
</evidence>
<evidence type="ECO:0000256" key="1">
    <source>
        <dbReference type="ARBA" id="ARBA00003257"/>
    </source>
</evidence>
<feature type="transmembrane region" description="Helical" evidence="17">
    <location>
        <begin position="189"/>
        <end position="209"/>
    </location>
</feature>
<feature type="transmembrane region" description="Helical" evidence="17">
    <location>
        <begin position="15"/>
        <end position="33"/>
    </location>
</feature>
<evidence type="ECO:0000256" key="14">
    <source>
        <dbReference type="ARBA" id="ARBA00023128"/>
    </source>
</evidence>
<dbReference type="GO" id="GO:0008137">
    <property type="term" value="F:NADH dehydrogenase (ubiquinone) activity"/>
    <property type="evidence" value="ECO:0007669"/>
    <property type="project" value="UniProtKB-UniRule"/>
</dbReference>
<feature type="transmembrane region" description="Helical" evidence="17">
    <location>
        <begin position="302"/>
        <end position="322"/>
    </location>
</feature>
<comment type="function">
    <text evidence="1">Core subunit of the mitochondrial membrane respiratory chain NADH dehydrogenase (Complex I) that is believed to belong to the minimal assembly required for catalysis. Complex I functions in the transfer of electrons from NADH to the respiratory chain. The immediate electron acceptor for the enzyme is believed to be ubiquinone.</text>
</comment>
<evidence type="ECO:0000256" key="13">
    <source>
        <dbReference type="ARBA" id="ARBA00023075"/>
    </source>
</evidence>
<evidence type="ECO:0000313" key="19">
    <source>
        <dbReference type="EMBL" id="AID54831.1"/>
    </source>
</evidence>
<feature type="transmembrane region" description="Helical" evidence="17">
    <location>
        <begin position="271"/>
        <end position="290"/>
    </location>
</feature>
<reference evidence="19" key="1">
    <citation type="journal article" date="2014" name="BMC Genomics">
        <title>Fragmented mitochondrial genomes are present in both major clades of the blood-sucking lice (suborder Anoplura): evidence from two Hoplopleura rodent lice (family Hoplopleuridae).</title>
        <authorList>
            <person name="Dong W.G."/>
            <person name="Song S."/>
            <person name="Guo X.G."/>
            <person name="Jin D.C."/>
            <person name="Yang Q."/>
            <person name="Barker S.C."/>
            <person name="Shao R."/>
        </authorList>
    </citation>
    <scope>NUCLEOTIDE SEQUENCE</scope>
    <source>
        <strain evidence="19">Sample #344</strain>
    </source>
</reference>
<comment type="function">
    <text evidence="17">Core subunit of the mitochondrial membrane respiratory chain NADH dehydrogenase (Complex I) which catalyzes electron transfer from NADH through the respiratory chain, using ubiquinone as an electron acceptor. Essential for the catalytic activity and assembly of complex I.</text>
</comment>
<geneLocation type="mitochondrion" evidence="19"/>
<keyword evidence="8 17" id="KW-0812">Transmembrane</keyword>
<keyword evidence="7 17" id="KW-0679">Respiratory chain</keyword>
<dbReference type="Pfam" id="PF00361">
    <property type="entry name" value="Proton_antipo_M"/>
    <property type="match status" value="1"/>
</dbReference>
<gene>
    <name evidence="19" type="primary">nad4</name>
</gene>
<dbReference type="PRINTS" id="PR01437">
    <property type="entry name" value="NUOXDRDTASE4"/>
</dbReference>
<dbReference type="EC" id="7.1.1.2" evidence="4 17"/>
<keyword evidence="10 17" id="KW-0249">Electron transport</keyword>
<sequence>MVQVSLCISSMSSVWSLWCLCDGCVVIISDILYIDSISILLIWSLAWLGVSVTVVPCSGTTLYIIISLLISALFYSSPNWIGFFLWFEFSMLPMFVLIMSHSVSPERLSAAQFLFMYTIMGSIPLLIYILEMKGMNSSSSIWLSVNSWKSSSSLWSVLAWSSFMVKLPLFLVHLWLLKAHVEAPMLGSMFLAGVLLKFGGLGVVRLMSVAYQSDWIYPIMMGVSMVGSASSAILALTSTDIKMVVAYASVSHMNLGLVWGLLGTFQSMSSFMLSMVAHSFSSSLLFYSATRSYEETGSRNTVLLKGVLAHSMLGYFAGIVVWGMNLNIPPFLGLWGEVVGFLAVVKLIPFMIITLLIYFAYSSCYSMIMFIIQFHMKSNLPYPPSLTLEYCIQHLACSLPLFIGFVTVWSLEI</sequence>
<dbReference type="EMBL" id="KJ648934">
    <property type="protein sequence ID" value="AID54831.1"/>
    <property type="molecule type" value="Genomic_DNA"/>
</dbReference>
<evidence type="ECO:0000256" key="6">
    <source>
        <dbReference type="ARBA" id="ARBA00022448"/>
    </source>
</evidence>
<evidence type="ECO:0000256" key="8">
    <source>
        <dbReference type="ARBA" id="ARBA00022692"/>
    </source>
</evidence>
<evidence type="ECO:0000256" key="17">
    <source>
        <dbReference type="RuleBase" id="RU003297"/>
    </source>
</evidence>
<dbReference type="GO" id="GO:0015990">
    <property type="term" value="P:electron transport coupled proton transport"/>
    <property type="evidence" value="ECO:0007669"/>
    <property type="project" value="TreeGrafter"/>
</dbReference>
<feature type="domain" description="NADH:quinone oxidoreductase/Mrp antiporter transmembrane" evidence="18">
    <location>
        <begin position="77"/>
        <end position="355"/>
    </location>
</feature>
<comment type="catalytic activity">
    <reaction evidence="16 17">
        <text>a ubiquinone + NADH + 5 H(+)(in) = a ubiquinol + NAD(+) + 4 H(+)(out)</text>
        <dbReference type="Rhea" id="RHEA:29091"/>
        <dbReference type="Rhea" id="RHEA-COMP:9565"/>
        <dbReference type="Rhea" id="RHEA-COMP:9566"/>
        <dbReference type="ChEBI" id="CHEBI:15378"/>
        <dbReference type="ChEBI" id="CHEBI:16389"/>
        <dbReference type="ChEBI" id="CHEBI:17976"/>
        <dbReference type="ChEBI" id="CHEBI:57540"/>
        <dbReference type="ChEBI" id="CHEBI:57945"/>
        <dbReference type="EC" id="7.1.1.2"/>
    </reaction>
</comment>
<dbReference type="PANTHER" id="PTHR43507">
    <property type="entry name" value="NADH-UBIQUINONE OXIDOREDUCTASE CHAIN 4"/>
    <property type="match status" value="1"/>
</dbReference>
<evidence type="ECO:0000256" key="12">
    <source>
        <dbReference type="ARBA" id="ARBA00023027"/>
    </source>
</evidence>
<accession>A0A075EB34</accession>
<evidence type="ECO:0000256" key="11">
    <source>
        <dbReference type="ARBA" id="ARBA00022989"/>
    </source>
</evidence>
<dbReference type="InterPro" id="IPR001750">
    <property type="entry name" value="ND/Mrp_TM"/>
</dbReference>
<evidence type="ECO:0000256" key="2">
    <source>
        <dbReference type="ARBA" id="ARBA00004225"/>
    </source>
</evidence>
<keyword evidence="15 17" id="KW-0472">Membrane</keyword>
<evidence type="ECO:0000256" key="9">
    <source>
        <dbReference type="ARBA" id="ARBA00022967"/>
    </source>
</evidence>
<feature type="transmembrane region" description="Helical" evidence="17">
    <location>
        <begin position="215"/>
        <end position="237"/>
    </location>
</feature>
<comment type="similarity">
    <text evidence="3 17">Belongs to the complex I subunit 4 family.</text>
</comment>
<evidence type="ECO:0000256" key="15">
    <source>
        <dbReference type="ARBA" id="ARBA00023136"/>
    </source>
</evidence>
<reference evidence="19" key="2">
    <citation type="submission" date="2014-03" db="EMBL/GenBank/DDBJ databases">
        <authorList>
            <person name="Dong W.-G."/>
            <person name="Song S."/>
            <person name="Guo X.-G."/>
            <person name="Jin D.-C."/>
            <person name="Yang Q."/>
            <person name="Barker S.C."/>
            <person name="Shao R."/>
        </authorList>
    </citation>
    <scope>NUCLEOTIDE SEQUENCE</scope>
    <source>
        <strain evidence="19">Sample #344</strain>
    </source>
</reference>
<keyword evidence="14 17" id="KW-0496">Mitochondrion</keyword>
<comment type="subcellular location">
    <subcellularLocation>
        <location evidence="2 17">Mitochondrion membrane</location>
        <topology evidence="2 17">Multi-pass membrane protein</topology>
    </subcellularLocation>
</comment>
<proteinExistence type="inferred from homology"/>
<evidence type="ECO:0000256" key="16">
    <source>
        <dbReference type="ARBA" id="ARBA00049551"/>
    </source>
</evidence>
<evidence type="ECO:0000256" key="4">
    <source>
        <dbReference type="ARBA" id="ARBA00012944"/>
    </source>
</evidence>
<name>A0A075EB34_9NEOP</name>
<dbReference type="GO" id="GO:0003954">
    <property type="term" value="F:NADH dehydrogenase activity"/>
    <property type="evidence" value="ECO:0007669"/>
    <property type="project" value="TreeGrafter"/>
</dbReference>
<keyword evidence="13 17" id="KW-0830">Ubiquinone</keyword>
<evidence type="ECO:0000256" key="10">
    <source>
        <dbReference type="ARBA" id="ARBA00022982"/>
    </source>
</evidence>
<dbReference type="AlphaFoldDB" id="A0A075EB34"/>
<dbReference type="GO" id="GO:0042773">
    <property type="term" value="P:ATP synthesis coupled electron transport"/>
    <property type="evidence" value="ECO:0007669"/>
    <property type="project" value="InterPro"/>
</dbReference>
<keyword evidence="6 17" id="KW-0813">Transport</keyword>
<keyword evidence="9" id="KW-1278">Translocase</keyword>
<keyword evidence="12 17" id="KW-0520">NAD</keyword>
<feature type="transmembrane region" description="Helical" evidence="17">
    <location>
        <begin position="110"/>
        <end position="130"/>
    </location>
</feature>
<protein>
    <recommendedName>
        <fullName evidence="5 17">NADH-ubiquinone oxidoreductase chain 4</fullName>
        <ecNumber evidence="4 17">7.1.1.2</ecNumber>
    </recommendedName>
</protein>
<dbReference type="GO" id="GO:0031966">
    <property type="term" value="C:mitochondrial membrane"/>
    <property type="evidence" value="ECO:0007669"/>
    <property type="project" value="UniProtKB-SubCell"/>
</dbReference>
<evidence type="ECO:0000256" key="5">
    <source>
        <dbReference type="ARBA" id="ARBA00021006"/>
    </source>
</evidence>
<feature type="transmembrane region" description="Helical" evidence="17">
    <location>
        <begin position="80"/>
        <end position="98"/>
    </location>
</feature>
<feature type="transmembrane region" description="Helical" evidence="17">
    <location>
        <begin position="157"/>
        <end position="177"/>
    </location>
</feature>
<dbReference type="GO" id="GO:0048039">
    <property type="term" value="F:ubiquinone binding"/>
    <property type="evidence" value="ECO:0007669"/>
    <property type="project" value="TreeGrafter"/>
</dbReference>